<reference evidence="3 4" key="1">
    <citation type="submission" date="2019-01" db="EMBL/GenBank/DDBJ databases">
        <authorList>
            <person name="Brito A."/>
        </authorList>
    </citation>
    <scope>NUCLEOTIDE SEQUENCE [LARGE SCALE GENOMIC DNA]</scope>
    <source>
        <strain evidence="3">1</strain>
    </source>
</reference>
<protein>
    <submittedName>
        <fullName evidence="3">Putative glycosyltransferase</fullName>
    </submittedName>
</protein>
<dbReference type="GO" id="GO:0016740">
    <property type="term" value="F:transferase activity"/>
    <property type="evidence" value="ECO:0007669"/>
    <property type="project" value="UniProtKB-KW"/>
</dbReference>
<accession>A0A563VJ46</accession>
<dbReference type="Gene3D" id="3.90.550.10">
    <property type="entry name" value="Spore Coat Polysaccharide Biosynthesis Protein SpsA, Chain A"/>
    <property type="match status" value="1"/>
</dbReference>
<organism evidence="3 4">
    <name type="scientific">Hyella patelloides LEGE 07179</name>
    <dbReference type="NCBI Taxonomy" id="945734"/>
    <lineage>
        <taxon>Bacteria</taxon>
        <taxon>Bacillati</taxon>
        <taxon>Cyanobacteriota</taxon>
        <taxon>Cyanophyceae</taxon>
        <taxon>Pleurocapsales</taxon>
        <taxon>Hyellaceae</taxon>
        <taxon>Hyella</taxon>
    </lineage>
</organism>
<dbReference type="PANTHER" id="PTHR43179">
    <property type="entry name" value="RHAMNOSYLTRANSFERASE WBBL"/>
    <property type="match status" value="1"/>
</dbReference>
<gene>
    <name evidence="3" type="ORF">H1P_1060001</name>
</gene>
<evidence type="ECO:0000259" key="2">
    <source>
        <dbReference type="Pfam" id="PF00535"/>
    </source>
</evidence>
<keyword evidence="3" id="KW-0808">Transferase</keyword>
<evidence type="ECO:0000313" key="3">
    <source>
        <dbReference type="EMBL" id="VEP11470.1"/>
    </source>
</evidence>
<dbReference type="AlphaFoldDB" id="A0A563VJ46"/>
<proteinExistence type="predicted"/>
<dbReference type="Proteomes" id="UP000320055">
    <property type="component" value="Unassembled WGS sequence"/>
</dbReference>
<feature type="domain" description="Glycosyltransferase 2-like" evidence="2">
    <location>
        <begin position="43"/>
        <end position="154"/>
    </location>
</feature>
<sequence length="402" mass="46529">MSNRDFSIPHTQKLRTCIYVGRGGVICDSISKVFFMKKPQVTIIVVPRERFSYTRASLESIYNNTRQPFSLVYVDGNSPKNVQEYLKQKSQENNFRLIRTEHYLSPNKARNLALAAVNTEYTVFIDNDVCVESGWLEKLMNCAQETDATVVCPLVCIDRELTPSRPTYAERYPLGQASGETPDDADSSKGGACIPHQESHSKVHLAGGEARIYIEIRKEGTYQKIREKYYFTNLPVAEVKDQLQRRECELAQFHAMLVRTDIFEIVGKLDEKLLSTKEDVDFCLTVLNARKEIYCEPDSVVTYVPAKNLALSDIPYFQLRWSDAWELSSIKHFRKKWDITEEDKYFKKRHKNLGYRRHKTLLHPIVKQLSFGGYATWLETLLVAGERKINRYISDRFSVNSY</sequence>
<dbReference type="EMBL" id="CAACVJ010000009">
    <property type="protein sequence ID" value="VEP11470.1"/>
    <property type="molecule type" value="Genomic_DNA"/>
</dbReference>
<dbReference type="InterPro" id="IPR001173">
    <property type="entry name" value="Glyco_trans_2-like"/>
</dbReference>
<evidence type="ECO:0000313" key="4">
    <source>
        <dbReference type="Proteomes" id="UP000320055"/>
    </source>
</evidence>
<keyword evidence="4" id="KW-1185">Reference proteome</keyword>
<dbReference type="PANTHER" id="PTHR43179:SF7">
    <property type="entry name" value="RHAMNOSYLTRANSFERASE WBBL"/>
    <property type="match status" value="1"/>
</dbReference>
<name>A0A563VJ46_9CYAN</name>
<feature type="region of interest" description="Disordered" evidence="1">
    <location>
        <begin position="168"/>
        <end position="199"/>
    </location>
</feature>
<dbReference type="InterPro" id="IPR029044">
    <property type="entry name" value="Nucleotide-diphossugar_trans"/>
</dbReference>
<evidence type="ECO:0000256" key="1">
    <source>
        <dbReference type="SAM" id="MobiDB-lite"/>
    </source>
</evidence>
<dbReference type="SUPFAM" id="SSF53448">
    <property type="entry name" value="Nucleotide-diphospho-sugar transferases"/>
    <property type="match status" value="1"/>
</dbReference>
<dbReference type="Pfam" id="PF00535">
    <property type="entry name" value="Glycos_transf_2"/>
    <property type="match status" value="1"/>
</dbReference>